<proteinExistence type="predicted"/>
<evidence type="ECO:0000313" key="4">
    <source>
        <dbReference type="Proteomes" id="UP000323324"/>
    </source>
</evidence>
<accession>A0A8H2QMX3</accession>
<feature type="domain" description="Glycosyl transferase family 1" evidence="1">
    <location>
        <begin position="211"/>
        <end position="353"/>
    </location>
</feature>
<comment type="caution">
    <text evidence="3">The sequence shown here is derived from an EMBL/GenBank/DDBJ whole genome shotgun (WGS) entry which is preliminary data.</text>
</comment>
<dbReference type="Pfam" id="PF00534">
    <property type="entry name" value="Glycos_transf_1"/>
    <property type="match status" value="1"/>
</dbReference>
<protein>
    <submittedName>
        <fullName evidence="3">Glycosyltransferase family 4 protein</fullName>
    </submittedName>
</protein>
<dbReference type="EMBL" id="VSKM01000001">
    <property type="protein sequence ID" value="TYB80164.1"/>
    <property type="molecule type" value="Genomic_DNA"/>
</dbReference>
<evidence type="ECO:0000313" key="3">
    <source>
        <dbReference type="EMBL" id="TYB80164.1"/>
    </source>
</evidence>
<dbReference type="InterPro" id="IPR001296">
    <property type="entry name" value="Glyco_trans_1"/>
</dbReference>
<evidence type="ECO:0000259" key="1">
    <source>
        <dbReference type="Pfam" id="PF00534"/>
    </source>
</evidence>
<keyword evidence="4" id="KW-1185">Reference proteome</keyword>
<dbReference type="SUPFAM" id="SSF53756">
    <property type="entry name" value="UDP-Glycosyltransferase/glycogen phosphorylase"/>
    <property type="match status" value="1"/>
</dbReference>
<dbReference type="Pfam" id="PF13477">
    <property type="entry name" value="Glyco_trans_4_2"/>
    <property type="match status" value="1"/>
</dbReference>
<dbReference type="GO" id="GO:0016757">
    <property type="term" value="F:glycosyltransferase activity"/>
    <property type="evidence" value="ECO:0007669"/>
    <property type="project" value="InterPro"/>
</dbReference>
<keyword evidence="3" id="KW-0808">Transferase</keyword>
<sequence>MRILMVSMNSIHFQRWTNQLKDSGHDVFWFDIADGAKVPSLSWVKTYRGWKHKLPNIKGRYFIKNKLPKLYRTLENDTAKAFERVLLEVKPDVVHSFVLYISCTPILRVMQKHKNLKWIYSSWGSDLYHFKNSPKYKKDILRILPRLNYLFTDCQRDVKLAKELGFKGKVLGTFPGGGGYDFSLSDKFIKTPVLERTVILIKGYQGRSGRAIEVLKALELLVAELYKYKIVVFGADTEVVTYLATNIHLQKLDITVLAKTQFLPHEVVLELMGKARIYIGNSDSDGMPNTLLEAVIQGAFPIQSNPGGATEDVITQNKNGLRIQDCRDIEDIKQQIKTALENVKLIENAFNYNQKVIKPKLEIDIIRTLVLKAYQSIDNRY</sequence>
<feature type="domain" description="Glycosyltransferase subfamily 4-like N-terminal" evidence="2">
    <location>
        <begin position="4"/>
        <end position="143"/>
    </location>
</feature>
<dbReference type="Proteomes" id="UP000323324">
    <property type="component" value="Unassembled WGS sequence"/>
</dbReference>
<dbReference type="Gene3D" id="3.40.50.2000">
    <property type="entry name" value="Glycogen Phosphorylase B"/>
    <property type="match status" value="2"/>
</dbReference>
<organism evidence="3 4">
    <name type="scientific">Bizionia saleffrena</name>
    <dbReference type="NCBI Taxonomy" id="291189"/>
    <lineage>
        <taxon>Bacteria</taxon>
        <taxon>Pseudomonadati</taxon>
        <taxon>Bacteroidota</taxon>
        <taxon>Flavobacteriia</taxon>
        <taxon>Flavobacteriales</taxon>
        <taxon>Flavobacteriaceae</taxon>
        <taxon>Bizionia</taxon>
    </lineage>
</organism>
<dbReference type="RefSeq" id="WP_148368056.1">
    <property type="nucleotide sequence ID" value="NZ_VSKM01000001.1"/>
</dbReference>
<name>A0A8H2QMX3_9FLAO</name>
<dbReference type="AlphaFoldDB" id="A0A8H2QMX3"/>
<gene>
    <name evidence="3" type="ORF">ES676_00405</name>
</gene>
<reference evidence="3 4" key="1">
    <citation type="submission" date="2019-08" db="EMBL/GenBank/DDBJ databases">
        <title>Genomes of Antarctic Bizionia species.</title>
        <authorList>
            <person name="Bowman J.P."/>
        </authorList>
    </citation>
    <scope>NUCLEOTIDE SEQUENCE [LARGE SCALE GENOMIC DNA]</scope>
    <source>
        <strain evidence="3 4">HFD</strain>
    </source>
</reference>
<dbReference type="InterPro" id="IPR028098">
    <property type="entry name" value="Glyco_trans_4-like_N"/>
</dbReference>
<evidence type="ECO:0000259" key="2">
    <source>
        <dbReference type="Pfam" id="PF13477"/>
    </source>
</evidence>